<dbReference type="GO" id="GO:0016705">
    <property type="term" value="F:oxidoreductase activity, acting on paired donors, with incorporation or reduction of molecular oxygen"/>
    <property type="evidence" value="ECO:0007669"/>
    <property type="project" value="InterPro"/>
</dbReference>
<dbReference type="GO" id="GO:0019748">
    <property type="term" value="P:secondary metabolic process"/>
    <property type="evidence" value="ECO:0007669"/>
    <property type="project" value="UniProtKB-ARBA"/>
</dbReference>
<dbReference type="GO" id="GO:0005506">
    <property type="term" value="F:iron ion binding"/>
    <property type="evidence" value="ECO:0007669"/>
    <property type="project" value="InterPro"/>
</dbReference>
<dbReference type="STRING" id="2070753.A0A3A2ZLU4"/>
<dbReference type="InterPro" id="IPR017972">
    <property type="entry name" value="Cyt_P450_CS"/>
</dbReference>
<keyword evidence="6 8" id="KW-0408">Iron</keyword>
<evidence type="ECO:0000313" key="12">
    <source>
        <dbReference type="Proteomes" id="UP000266188"/>
    </source>
</evidence>
<reference evidence="12" key="1">
    <citation type="submission" date="2017-02" db="EMBL/GenBank/DDBJ databases">
        <authorList>
            <person name="Tafer H."/>
            <person name="Lopandic K."/>
        </authorList>
    </citation>
    <scope>NUCLEOTIDE SEQUENCE [LARGE SCALE GENOMIC DNA]</scope>
    <source>
        <strain evidence="12">CBS 366.77</strain>
    </source>
</reference>
<evidence type="ECO:0000313" key="11">
    <source>
        <dbReference type="EMBL" id="RJE20324.1"/>
    </source>
</evidence>
<dbReference type="PANTHER" id="PTHR46206:SF2">
    <property type="entry name" value="CYTOCHROME P450 MONOOXYGENASE AUSG-RELATED"/>
    <property type="match status" value="1"/>
</dbReference>
<dbReference type="PRINTS" id="PR00465">
    <property type="entry name" value="EP450IV"/>
</dbReference>
<evidence type="ECO:0000256" key="6">
    <source>
        <dbReference type="ARBA" id="ARBA00023004"/>
    </source>
</evidence>
<keyword evidence="3 8" id="KW-0349">Heme</keyword>
<evidence type="ECO:0000256" key="1">
    <source>
        <dbReference type="ARBA" id="ARBA00001971"/>
    </source>
</evidence>
<organism evidence="11 12">
    <name type="scientific">Aspergillus sclerotialis</name>
    <dbReference type="NCBI Taxonomy" id="2070753"/>
    <lineage>
        <taxon>Eukaryota</taxon>
        <taxon>Fungi</taxon>
        <taxon>Dikarya</taxon>
        <taxon>Ascomycota</taxon>
        <taxon>Pezizomycotina</taxon>
        <taxon>Eurotiomycetes</taxon>
        <taxon>Eurotiomycetidae</taxon>
        <taxon>Eurotiales</taxon>
        <taxon>Aspergillaceae</taxon>
        <taxon>Aspergillus</taxon>
        <taxon>Aspergillus subgen. Polypaecilum</taxon>
    </lineage>
</organism>
<comment type="caution">
    <text evidence="11">The sequence shown here is derived from an EMBL/GenBank/DDBJ whole genome shotgun (WGS) entry which is preliminary data.</text>
</comment>
<dbReference type="CDD" id="cd11041">
    <property type="entry name" value="CYP503A1-like"/>
    <property type="match status" value="1"/>
</dbReference>
<dbReference type="InterPro" id="IPR036396">
    <property type="entry name" value="Cyt_P450_sf"/>
</dbReference>
<comment type="cofactor">
    <cofactor evidence="1 8">
        <name>heme</name>
        <dbReference type="ChEBI" id="CHEBI:30413"/>
    </cofactor>
</comment>
<feature type="transmembrane region" description="Helical" evidence="10">
    <location>
        <begin position="12"/>
        <end position="30"/>
    </location>
</feature>
<keyword evidence="5 9" id="KW-0560">Oxidoreductase</keyword>
<dbReference type="GO" id="GO:0004497">
    <property type="term" value="F:monooxygenase activity"/>
    <property type="evidence" value="ECO:0007669"/>
    <property type="project" value="UniProtKB-KW"/>
</dbReference>
<dbReference type="InterPro" id="IPR002403">
    <property type="entry name" value="Cyt_P450_E_grp-IV"/>
</dbReference>
<dbReference type="EMBL" id="MVGC01000318">
    <property type="protein sequence ID" value="RJE20324.1"/>
    <property type="molecule type" value="Genomic_DNA"/>
</dbReference>
<dbReference type="InterPro" id="IPR001128">
    <property type="entry name" value="Cyt_P450"/>
</dbReference>
<dbReference type="Pfam" id="PF00067">
    <property type="entry name" value="p450"/>
    <property type="match status" value="2"/>
</dbReference>
<gene>
    <name evidence="11" type="ORF">PHISCL_07343</name>
</gene>
<keyword evidence="10" id="KW-1133">Transmembrane helix</keyword>
<comment type="similarity">
    <text evidence="2 9">Belongs to the cytochrome P450 family.</text>
</comment>
<evidence type="ECO:0000256" key="2">
    <source>
        <dbReference type="ARBA" id="ARBA00010617"/>
    </source>
</evidence>
<evidence type="ECO:0000256" key="7">
    <source>
        <dbReference type="ARBA" id="ARBA00023033"/>
    </source>
</evidence>
<name>A0A3A2ZLU4_9EURO</name>
<evidence type="ECO:0000256" key="5">
    <source>
        <dbReference type="ARBA" id="ARBA00023002"/>
    </source>
</evidence>
<evidence type="ECO:0000256" key="4">
    <source>
        <dbReference type="ARBA" id="ARBA00022723"/>
    </source>
</evidence>
<evidence type="ECO:0000256" key="8">
    <source>
        <dbReference type="PIRSR" id="PIRSR602403-1"/>
    </source>
</evidence>
<evidence type="ECO:0000256" key="3">
    <source>
        <dbReference type="ARBA" id="ARBA00022617"/>
    </source>
</evidence>
<evidence type="ECO:0000256" key="9">
    <source>
        <dbReference type="RuleBase" id="RU000461"/>
    </source>
</evidence>
<dbReference type="PANTHER" id="PTHR46206">
    <property type="entry name" value="CYTOCHROME P450"/>
    <property type="match status" value="1"/>
</dbReference>
<accession>A0A3A2ZLU4</accession>
<proteinExistence type="inferred from homology"/>
<evidence type="ECO:0000256" key="10">
    <source>
        <dbReference type="SAM" id="Phobius"/>
    </source>
</evidence>
<dbReference type="AlphaFoldDB" id="A0A3A2ZLU4"/>
<keyword evidence="4 8" id="KW-0479">Metal-binding</keyword>
<feature type="binding site" description="axial binding residue" evidence="8">
    <location>
        <position position="466"/>
    </location>
    <ligand>
        <name>heme</name>
        <dbReference type="ChEBI" id="CHEBI:30413"/>
    </ligand>
    <ligandPart>
        <name>Fe</name>
        <dbReference type="ChEBI" id="CHEBI:18248"/>
    </ligandPart>
</feature>
<protein>
    <submittedName>
        <fullName evidence="11">Cytochrome P450</fullName>
    </submittedName>
</protein>
<dbReference type="GO" id="GO:0020037">
    <property type="term" value="F:heme binding"/>
    <property type="evidence" value="ECO:0007669"/>
    <property type="project" value="InterPro"/>
</dbReference>
<keyword evidence="10" id="KW-0472">Membrane</keyword>
<keyword evidence="10" id="KW-0812">Transmembrane</keyword>
<dbReference type="SUPFAM" id="SSF48264">
    <property type="entry name" value="Cytochrome P450"/>
    <property type="match status" value="1"/>
</dbReference>
<dbReference type="Proteomes" id="UP000266188">
    <property type="component" value="Unassembled WGS sequence"/>
</dbReference>
<keyword evidence="12" id="KW-1185">Reference proteome</keyword>
<dbReference type="PROSITE" id="PS00086">
    <property type="entry name" value="CYTOCHROME_P450"/>
    <property type="match status" value="1"/>
</dbReference>
<dbReference type="Gene3D" id="1.10.630.10">
    <property type="entry name" value="Cytochrome P450"/>
    <property type="match status" value="1"/>
</dbReference>
<sequence length="535" mass="60905">MTLVADLFDNTYVLQGVLVAVALVILSSFSRDLAHGLPYKNIPVVGRGNWEISNKKAKNRFMNSARELIMQGFEQGRTMFQVMFSFAPVIILHPKYLNEIKSHPDLSFMEANKKAFFAGYPGFDAFSGTQEDRVVIIDMINKKLTQSLGPLAIPLSRETSDMLKKSLGEPKDWECHSFAEELPYMVARISSFIFMGDKICRDEAWINVSVNYVIDAFIAARDLRLWPSILQPLVHWFLPRAKAMRKHIRVARQIINEELETRAKLGEKDADRRRDTLDWMRDINEKQPLDIPRAQIGLSLAAIHTTSNLVTNVLYDLAAYPEYIQPLRDEIKAIMEEDGVLKKTSLTKMKMMDSVLKESQRMNPVSMSKSSPPLHVFHDDILTNAASLHRLASKDIRLSDGLTIPKGANMVVSAHTMTEESVYPEANSYDGFRFYKIRQEPGQENKHQLVMASKDHLGFGYGVHACPGRFFASNEIKIILTHLLMKYDFKFAEEGRSRPKSFELGTEIVCDHRVKLLFKARKPEIDLSCLGETSQ</sequence>
<keyword evidence="7 9" id="KW-0503">Monooxygenase</keyword>
<dbReference type="OrthoDB" id="1844152at2759"/>